<organism evidence="3 4">
    <name type="scientific">Oopsacas minuta</name>
    <dbReference type="NCBI Taxonomy" id="111878"/>
    <lineage>
        <taxon>Eukaryota</taxon>
        <taxon>Metazoa</taxon>
        <taxon>Porifera</taxon>
        <taxon>Hexactinellida</taxon>
        <taxon>Hexasterophora</taxon>
        <taxon>Lyssacinosida</taxon>
        <taxon>Leucopsacidae</taxon>
        <taxon>Oopsacas</taxon>
    </lineage>
</organism>
<feature type="compositionally biased region" description="Basic and acidic residues" evidence="1">
    <location>
        <begin position="1"/>
        <end position="23"/>
    </location>
</feature>
<feature type="region of interest" description="Disordered" evidence="1">
    <location>
        <begin position="99"/>
        <end position="158"/>
    </location>
</feature>
<protein>
    <recommendedName>
        <fullName evidence="2">WW domain-containing protein</fullName>
    </recommendedName>
</protein>
<name>A0AAV7K930_9METZ</name>
<dbReference type="PROSITE" id="PS50020">
    <property type="entry name" value="WW_DOMAIN_2"/>
    <property type="match status" value="1"/>
</dbReference>
<feature type="compositionally biased region" description="Basic and acidic residues" evidence="1">
    <location>
        <begin position="213"/>
        <end position="229"/>
    </location>
</feature>
<dbReference type="EMBL" id="JAKMXF010000111">
    <property type="protein sequence ID" value="KAI6657648.1"/>
    <property type="molecule type" value="Genomic_DNA"/>
</dbReference>
<feature type="compositionally biased region" description="Basic residues" evidence="1">
    <location>
        <begin position="24"/>
        <end position="45"/>
    </location>
</feature>
<feature type="region of interest" description="Disordered" evidence="1">
    <location>
        <begin position="1"/>
        <end position="58"/>
    </location>
</feature>
<dbReference type="SUPFAM" id="SSF51045">
    <property type="entry name" value="WW domain"/>
    <property type="match status" value="1"/>
</dbReference>
<dbReference type="InterPro" id="IPR001202">
    <property type="entry name" value="WW_dom"/>
</dbReference>
<evidence type="ECO:0000313" key="4">
    <source>
        <dbReference type="Proteomes" id="UP001165289"/>
    </source>
</evidence>
<evidence type="ECO:0000313" key="3">
    <source>
        <dbReference type="EMBL" id="KAI6657648.1"/>
    </source>
</evidence>
<feature type="domain" description="WW" evidence="2">
    <location>
        <begin position="59"/>
        <end position="92"/>
    </location>
</feature>
<feature type="compositionally biased region" description="Basic and acidic residues" evidence="1">
    <location>
        <begin position="99"/>
        <end position="108"/>
    </location>
</feature>
<evidence type="ECO:0000256" key="1">
    <source>
        <dbReference type="SAM" id="MobiDB-lite"/>
    </source>
</evidence>
<proteinExistence type="predicted"/>
<dbReference type="AlphaFoldDB" id="A0AAV7K930"/>
<evidence type="ECO:0000259" key="2">
    <source>
        <dbReference type="PROSITE" id="PS50020"/>
    </source>
</evidence>
<accession>A0AAV7K930</accession>
<dbReference type="Pfam" id="PF00397">
    <property type="entry name" value="WW"/>
    <property type="match status" value="1"/>
</dbReference>
<feature type="compositionally biased region" description="Polar residues" evidence="1">
    <location>
        <begin position="146"/>
        <end position="158"/>
    </location>
</feature>
<sequence length="393" mass="44991">MDKRDRGLLHYSRDQPSDSDWKKCQTRHSANKRNIHKKHSKHHPRYPSSETEAKRASYEENPLNWNECMSSMGRKYWFNVRTEKSQWEVPKAILLQRNRERENTRSKELSPSLYSGVNRKTNSSHSTDYIISSPRKKEDDIDRINTPESHPSVSTNSSRNLITSLHPLQQALLVKNQLQYSTHPHTLPISPSPAESIDSNPISPTEFIQPHSSRSDSREAPLLARRDSESSSTSLRNISSRSTTSLNNHMSSVASNLDKFANTPGIRIKKKPILSSSSSCEEAMKLLSSSDTVTPIAIVMPECPAELAYDAELIDLPLTYQFSSPQIEYTEKEINNKMLERLNTCYTDYIESSIMLTDAKLRWEIDNFYSQICSLRTKSIATLIEPEQRTPYK</sequence>
<gene>
    <name evidence="3" type="ORF">LOD99_391</name>
</gene>
<comment type="caution">
    <text evidence="3">The sequence shown here is derived from an EMBL/GenBank/DDBJ whole genome shotgun (WGS) entry which is preliminary data.</text>
</comment>
<dbReference type="InterPro" id="IPR036020">
    <property type="entry name" value="WW_dom_sf"/>
</dbReference>
<dbReference type="SMART" id="SM00456">
    <property type="entry name" value="WW"/>
    <property type="match status" value="1"/>
</dbReference>
<feature type="compositionally biased region" description="Polar residues" evidence="1">
    <location>
        <begin position="112"/>
        <end position="130"/>
    </location>
</feature>
<dbReference type="PROSITE" id="PS01159">
    <property type="entry name" value="WW_DOMAIN_1"/>
    <property type="match status" value="1"/>
</dbReference>
<reference evidence="3 4" key="1">
    <citation type="journal article" date="2023" name="BMC Biol.">
        <title>The compact genome of the sponge Oopsacas minuta (Hexactinellida) is lacking key metazoan core genes.</title>
        <authorList>
            <person name="Santini S."/>
            <person name="Schenkelaars Q."/>
            <person name="Jourda C."/>
            <person name="Duchesne M."/>
            <person name="Belahbib H."/>
            <person name="Rocher C."/>
            <person name="Selva M."/>
            <person name="Riesgo A."/>
            <person name="Vervoort M."/>
            <person name="Leys S.P."/>
            <person name="Kodjabachian L."/>
            <person name="Le Bivic A."/>
            <person name="Borchiellini C."/>
            <person name="Claverie J.M."/>
            <person name="Renard E."/>
        </authorList>
    </citation>
    <scope>NUCLEOTIDE SEQUENCE [LARGE SCALE GENOMIC DNA]</scope>
    <source>
        <strain evidence="3">SPO-2</strain>
    </source>
</reference>
<feature type="compositionally biased region" description="Low complexity" evidence="1">
    <location>
        <begin position="230"/>
        <end position="248"/>
    </location>
</feature>
<dbReference type="Gene3D" id="2.20.70.10">
    <property type="match status" value="1"/>
</dbReference>
<dbReference type="CDD" id="cd00201">
    <property type="entry name" value="WW"/>
    <property type="match status" value="1"/>
</dbReference>
<keyword evidence="4" id="KW-1185">Reference proteome</keyword>
<dbReference type="Proteomes" id="UP001165289">
    <property type="component" value="Unassembled WGS sequence"/>
</dbReference>
<feature type="compositionally biased region" description="Basic and acidic residues" evidence="1">
    <location>
        <begin position="135"/>
        <end position="145"/>
    </location>
</feature>
<feature type="region of interest" description="Disordered" evidence="1">
    <location>
        <begin position="184"/>
        <end position="248"/>
    </location>
</feature>